<dbReference type="Gene3D" id="3.30.420.40">
    <property type="match status" value="2"/>
</dbReference>
<dbReference type="InParanoid" id="D8M8I6"/>
<keyword evidence="2" id="KW-1185">Reference proteome</keyword>
<dbReference type="RefSeq" id="XP_012898423.1">
    <property type="nucleotide sequence ID" value="XM_013042969.1"/>
</dbReference>
<dbReference type="Gene3D" id="3.90.640.10">
    <property type="entry name" value="Actin, Chain A, domain 4"/>
    <property type="match status" value="1"/>
</dbReference>
<dbReference type="GeneID" id="24921161"/>
<dbReference type="AlphaFoldDB" id="D8M8I6"/>
<accession>D8M8I6</accession>
<organism evidence="1">
    <name type="scientific">Blastocystis hominis</name>
    <dbReference type="NCBI Taxonomy" id="12968"/>
    <lineage>
        <taxon>Eukaryota</taxon>
        <taxon>Sar</taxon>
        <taxon>Stramenopiles</taxon>
        <taxon>Bigyra</taxon>
        <taxon>Opalozoa</taxon>
        <taxon>Opalinata</taxon>
        <taxon>Blastocystidae</taxon>
        <taxon>Blastocystis</taxon>
    </lineage>
</organism>
<protein>
    <submittedName>
        <fullName evidence="1">Uncharacterized protein</fullName>
    </submittedName>
</protein>
<gene>
    <name evidence="1" type="ORF">GSBLH_T00004117001</name>
</gene>
<reference evidence="1" key="1">
    <citation type="submission" date="2010-02" db="EMBL/GenBank/DDBJ databases">
        <title>Sequencing and annotation of the Blastocystis hominis genome.</title>
        <authorList>
            <person name="Wincker P."/>
        </authorList>
    </citation>
    <scope>NUCLEOTIDE SEQUENCE</scope>
    <source>
        <strain evidence="1">Singapore isolate B</strain>
    </source>
</reference>
<evidence type="ECO:0000313" key="1">
    <source>
        <dbReference type="EMBL" id="CBK24375.2"/>
    </source>
</evidence>
<dbReference type="Proteomes" id="UP000008312">
    <property type="component" value="Unassembled WGS sequence"/>
</dbReference>
<dbReference type="Gene3D" id="3.30.30.30">
    <property type="match status" value="1"/>
</dbReference>
<proteinExistence type="predicted"/>
<dbReference type="EMBL" id="FN668683">
    <property type="protein sequence ID" value="CBK24375.2"/>
    <property type="molecule type" value="Genomic_DNA"/>
</dbReference>
<name>D8M8I6_BLAHO</name>
<evidence type="ECO:0000313" key="2">
    <source>
        <dbReference type="Proteomes" id="UP000008312"/>
    </source>
</evidence>
<sequence length="477" mass="53548">MSVCYFLGDDFIYGVRYNSDITTDIRFSVGPRYYSGCTVSFVGDAVSLVSPHRSPSTLRKSVLSGSMFLLENDGKSSMFARLRDTLFYDVVAEGNGKFVYKAKDTKFTPEQVFRVIIGEISKAITGNIRLYNAFFIIPDYYDQGKRCAVSECLTSSFRNSKIHLVNYSTAVGMRLYEDTKYDFYCLNIRFDSGPFGVSILKVTGDGAVPLASLSNDNVTGSDLITEIQNILERDALKMKLKTEYQAEPTPEKQAYGRAAYWRLLRNFAYDTNIEVDLDLDDKVSINPDSQTIVEAFNQLAGEMKLTIANCCILAGVELAKISEAVVTGPFNDSISFEPLLKEMGYTERIAVMRESDLCKKVVMRGRCIQVLQSTFSVSLNKKSMLIMDRFTPYPVKKRSQLIVDVEKPEMAYTLLVYQNRIGDRNNRLIRTCTLNNVAVYQGKISLSILLEVDDSGIATLTVVEMSENVTLVNALRL</sequence>